<comment type="similarity">
    <text evidence="2 9">Belongs to the FLO/LFY family.</text>
</comment>
<evidence type="ECO:0000256" key="4">
    <source>
        <dbReference type="ARBA" id="ARBA00023015"/>
    </source>
</evidence>
<proteinExistence type="inferred from homology"/>
<evidence type="ECO:0000256" key="1">
    <source>
        <dbReference type="ARBA" id="ARBA00004123"/>
    </source>
</evidence>
<evidence type="ECO:0000256" key="3">
    <source>
        <dbReference type="ARBA" id="ARBA00022473"/>
    </source>
</evidence>
<keyword evidence="8 9" id="KW-0539">Nucleus</keyword>
<gene>
    <name evidence="13" type="primary">OrcLFY</name>
</gene>
<evidence type="ECO:0000256" key="2">
    <source>
        <dbReference type="ARBA" id="ARBA00009383"/>
    </source>
</evidence>
<protein>
    <recommendedName>
        <fullName evidence="9">Floricaula/leafy-like transcription factor</fullName>
    </recommendedName>
</protein>
<organism evidence="13">
    <name type="scientific">Orchis mascula</name>
    <dbReference type="NCBI Taxonomy" id="59338"/>
    <lineage>
        <taxon>Eukaryota</taxon>
        <taxon>Viridiplantae</taxon>
        <taxon>Streptophyta</taxon>
        <taxon>Embryophyta</taxon>
        <taxon>Tracheophyta</taxon>
        <taxon>Spermatophyta</taxon>
        <taxon>Magnoliopsida</taxon>
        <taxon>Liliopsida</taxon>
        <taxon>Asparagales</taxon>
        <taxon>Orchidaceae</taxon>
        <taxon>Orchidoideae</taxon>
        <taxon>Orchideae</taxon>
        <taxon>Orchidinae</taxon>
        <taxon>Orchis</taxon>
    </lineage>
</organism>
<evidence type="ECO:0000256" key="9">
    <source>
        <dbReference type="RuleBase" id="RU366064"/>
    </source>
</evidence>
<comment type="function">
    <text evidence="9">Probable transcription factor.</text>
</comment>
<evidence type="ECO:0000256" key="7">
    <source>
        <dbReference type="ARBA" id="ARBA00023163"/>
    </source>
</evidence>
<dbReference type="Pfam" id="PF17538">
    <property type="entry name" value="C_LFY_FLO"/>
    <property type="match status" value="1"/>
</dbReference>
<evidence type="ECO:0000256" key="6">
    <source>
        <dbReference type="ARBA" id="ARBA00023159"/>
    </source>
</evidence>
<feature type="compositionally biased region" description="Acidic residues" evidence="10">
    <location>
        <begin position="237"/>
        <end position="248"/>
    </location>
</feature>
<feature type="domain" description="Floricaula/Leafy protein SAM" evidence="11">
    <location>
        <begin position="32"/>
        <end position="104"/>
    </location>
</feature>
<feature type="domain" description="Floricaula/leafy DNA-binding C-terminal" evidence="12">
    <location>
        <begin position="250"/>
        <end position="417"/>
    </location>
</feature>
<feature type="region of interest" description="Disordered" evidence="10">
    <location>
        <begin position="1"/>
        <end position="32"/>
    </location>
</feature>
<evidence type="ECO:0000256" key="5">
    <source>
        <dbReference type="ARBA" id="ARBA00023125"/>
    </source>
</evidence>
<dbReference type="EMBL" id="AB088439">
    <property type="protein sequence ID" value="BAC55073.1"/>
    <property type="molecule type" value="Genomic_DNA"/>
</dbReference>
<dbReference type="GO" id="GO:0003677">
    <property type="term" value="F:DNA binding"/>
    <property type="evidence" value="ECO:0007669"/>
    <property type="project" value="UniProtKB-UniRule"/>
</dbReference>
<dbReference type="Pfam" id="PF01698">
    <property type="entry name" value="SAM_LFY"/>
    <property type="match status" value="1"/>
</dbReference>
<feature type="compositionally biased region" description="Acidic residues" evidence="10">
    <location>
        <begin position="219"/>
        <end position="228"/>
    </location>
</feature>
<evidence type="ECO:0000256" key="10">
    <source>
        <dbReference type="SAM" id="MobiDB-lite"/>
    </source>
</evidence>
<keyword evidence="3" id="KW-0217">Developmental protein</keyword>
<dbReference type="GO" id="GO:0005634">
    <property type="term" value="C:nucleus"/>
    <property type="evidence" value="ECO:0007669"/>
    <property type="project" value="UniProtKB-SubCell"/>
</dbReference>
<evidence type="ECO:0000313" key="13">
    <source>
        <dbReference type="EMBL" id="BAC55073.1"/>
    </source>
</evidence>
<keyword evidence="5 9" id="KW-0238">DNA-binding</keyword>
<dbReference type="PANTHER" id="PTHR36079">
    <property type="entry name" value="PROTEIN LEAFY"/>
    <property type="match status" value="1"/>
</dbReference>
<dbReference type="InterPro" id="IPR038276">
    <property type="entry name" value="Floricaula/leafy_C_sf"/>
</dbReference>
<dbReference type="PANTHER" id="PTHR36079:SF1">
    <property type="entry name" value="PROTEIN LEAFY"/>
    <property type="match status" value="1"/>
</dbReference>
<name>Q84L06_9ASPA</name>
<comment type="subcellular location">
    <subcellularLocation>
        <location evidence="1 9">Nucleus</location>
    </subcellularLocation>
</comment>
<keyword evidence="4 9" id="KW-0805">Transcription regulation</keyword>
<evidence type="ECO:0000256" key="8">
    <source>
        <dbReference type="ARBA" id="ARBA00023242"/>
    </source>
</evidence>
<evidence type="ECO:0000259" key="12">
    <source>
        <dbReference type="Pfam" id="PF17538"/>
    </source>
</evidence>
<dbReference type="InterPro" id="IPR035079">
    <property type="entry name" value="LFY_SAM"/>
</dbReference>
<reference evidence="13" key="1">
    <citation type="journal article" date="2004" name="Gene">
        <title>Isolation of the LFY/FLO homologue in Orchis italica and evolutionary analysis in some European orchids.</title>
        <authorList>
            <person name="Montieri S."/>
            <person name="Gaudio L."/>
            <person name="Aceto S."/>
        </authorList>
    </citation>
    <scope>NUCLEOTIDE SEQUENCE</scope>
</reference>
<dbReference type="InterPro" id="IPR002910">
    <property type="entry name" value="FLO_LFY"/>
</dbReference>
<keyword evidence="7 9" id="KW-0804">Transcription</keyword>
<accession>Q84L06</accession>
<dbReference type="GO" id="GO:0006355">
    <property type="term" value="P:regulation of DNA-templated transcription"/>
    <property type="evidence" value="ECO:0007669"/>
    <property type="project" value="UniProtKB-UniRule"/>
</dbReference>
<dbReference type="InterPro" id="IPR035209">
    <property type="entry name" value="FLO/LFY_C"/>
</dbReference>
<feature type="region of interest" description="Disordered" evidence="10">
    <location>
        <begin position="162"/>
        <end position="265"/>
    </location>
</feature>
<evidence type="ECO:0000259" key="11">
    <source>
        <dbReference type="Pfam" id="PF01698"/>
    </source>
</evidence>
<dbReference type="AlphaFoldDB" id="Q84L06"/>
<sequence length="455" mass="51034">MVLATSQQHHQHNPHEVQQPLHPHSTATESSRELEEVFEGYGVRYSTIARIGDLGFTASTLAGMREEEVDDMMATLSHLFRWDLLVGERYGIKAAIRAERRRLEALIFSHVSGASHLHHQHQMGYLISSAATGHHIMPDDPRRRLLLLSPDHQNALDALSQEGLSEEPVQLEREAAGSGGEVVGRRDGKGKTPQRQTTGKKKDASCTKSKKKKKKGIEEGDDDEEEVEVWGRGASIENDEDNDGDESQSEQSSAAERQREHPFIVTEPGEVARAKKNGLDYLFNLYEQCHEFLLQVQSVAKERGDKCPTKVTNLVFRYAKKKVGASYINKPKMRHYVHCYALHVLDEDASNSLRRVFKERRENVGAWRLACYKPLVAISSSHSFDIDAVFNAHPRLSIWYVPTKLRQLCHLARSSISHLPPAAPRTAGSSNQRVSSTVHGFQDSAAADSLRPPMF</sequence>
<keyword evidence="6 9" id="KW-0010">Activator</keyword>
<dbReference type="Gene3D" id="1.10.4180.10">
    <property type="entry name" value="Protein LEAFY"/>
    <property type="match status" value="1"/>
</dbReference>